<dbReference type="Proteomes" id="UP000094869">
    <property type="component" value="Unassembled WGS sequence"/>
</dbReference>
<dbReference type="Gene3D" id="6.10.340.10">
    <property type="match status" value="1"/>
</dbReference>
<dbReference type="EMBL" id="MEHA01000006">
    <property type="protein sequence ID" value="ODR52457.1"/>
    <property type="molecule type" value="Genomic_DNA"/>
</dbReference>
<keyword evidence="4" id="KW-1133">Transmembrane helix</keyword>
<dbReference type="GO" id="GO:0000155">
    <property type="term" value="F:phosphorelay sensor kinase activity"/>
    <property type="evidence" value="ECO:0007669"/>
    <property type="project" value="InterPro"/>
</dbReference>
<dbReference type="Gene3D" id="3.30.565.10">
    <property type="entry name" value="Histidine kinase-like ATPase, C-terminal domain"/>
    <property type="match status" value="1"/>
</dbReference>
<evidence type="ECO:0000313" key="8">
    <source>
        <dbReference type="EMBL" id="ODR52457.1"/>
    </source>
</evidence>
<evidence type="ECO:0000256" key="5">
    <source>
        <dbReference type="SAM" id="SignalP"/>
    </source>
</evidence>
<evidence type="ECO:0000256" key="2">
    <source>
        <dbReference type="ARBA" id="ARBA00022553"/>
    </source>
</evidence>
<proteinExistence type="predicted"/>
<evidence type="ECO:0000313" key="10">
    <source>
        <dbReference type="Proteomes" id="UP000094067"/>
    </source>
</evidence>
<name>A0A1E3A9C8_9FIRM</name>
<dbReference type="OrthoDB" id="9809348at2"/>
<comment type="subcellular location">
    <subcellularLocation>
        <location evidence="1">Membrane</location>
    </subcellularLocation>
</comment>
<keyword evidence="4" id="KW-0812">Transmembrane</keyword>
<reference evidence="7 10" key="1">
    <citation type="submission" date="2016-07" db="EMBL/GenBank/DDBJ databases">
        <title>Characterization of isolates of Eisenbergiella tayi derived from blood cultures, using whole genome sequencing.</title>
        <authorList>
            <person name="Burdz T."/>
            <person name="Wiebe D."/>
            <person name="Huynh C."/>
            <person name="Bernard K."/>
        </authorList>
    </citation>
    <scope>NUCLEOTIDE SEQUENCE [LARGE SCALE GENOMIC DNA]</scope>
    <source>
        <strain evidence="7 10">NML 110608</strain>
    </source>
</reference>
<dbReference type="GO" id="GO:0016020">
    <property type="term" value="C:membrane"/>
    <property type="evidence" value="ECO:0007669"/>
    <property type="project" value="UniProtKB-SubCell"/>
</dbReference>
<reference evidence="9 12" key="2">
    <citation type="submission" date="2016-08" db="EMBL/GenBank/DDBJ databases">
        <title>Characterization of Isolates of Eisenbergiella tayi Derived from Blood Cultures, Using Whole Genome Sequencing.</title>
        <authorList>
            <person name="Bernier A.-M."/>
            <person name="Burdz T."/>
            <person name="Wiebe D."/>
            <person name="Bernard K."/>
        </authorList>
    </citation>
    <scope>NUCLEOTIDE SEQUENCE [LARGE SCALE GENOMIC DNA]</scope>
    <source>
        <strain evidence="9 12">NML120146</strain>
    </source>
</reference>
<dbReference type="EMBL" id="MCGH01000002">
    <property type="protein sequence ID" value="ODM05362.1"/>
    <property type="molecule type" value="Genomic_DNA"/>
</dbReference>
<evidence type="ECO:0000313" key="11">
    <source>
        <dbReference type="Proteomes" id="UP000094271"/>
    </source>
</evidence>
<gene>
    <name evidence="7" type="primary">ypdA_11</name>
    <name evidence="8" type="ORF">BEI59_10475</name>
    <name evidence="7" type="ORF">BEI61_01250</name>
    <name evidence="9" type="ORF">BEI63_07110</name>
</gene>
<dbReference type="SUPFAM" id="SSF55874">
    <property type="entry name" value="ATPase domain of HSP90 chaperone/DNA topoisomerase II/histidine kinase"/>
    <property type="match status" value="1"/>
</dbReference>
<evidence type="ECO:0000256" key="1">
    <source>
        <dbReference type="ARBA" id="ARBA00004370"/>
    </source>
</evidence>
<keyword evidence="3 7" id="KW-0808">Transferase</keyword>
<dbReference type="InterPro" id="IPR003660">
    <property type="entry name" value="HAMP_dom"/>
</dbReference>
<dbReference type="InterPro" id="IPR010559">
    <property type="entry name" value="Sig_transdc_His_kin_internal"/>
</dbReference>
<comment type="caution">
    <text evidence="7">The sequence shown here is derived from an EMBL/GenBank/DDBJ whole genome shotgun (WGS) entry which is preliminary data.</text>
</comment>
<evidence type="ECO:0000313" key="12">
    <source>
        <dbReference type="Proteomes" id="UP000094869"/>
    </source>
</evidence>
<dbReference type="InterPro" id="IPR050640">
    <property type="entry name" value="Bact_2-comp_sensor_kinase"/>
</dbReference>
<keyword evidence="5" id="KW-0732">Signal</keyword>
<evidence type="ECO:0000313" key="9">
    <source>
        <dbReference type="EMBL" id="ODR59276.1"/>
    </source>
</evidence>
<feature type="chain" id="PRO_5014540590" evidence="5">
    <location>
        <begin position="36"/>
        <end position="603"/>
    </location>
</feature>
<dbReference type="PATRIC" id="fig|1432052.4.peg.1402"/>
<sequence length="603" mass="68698">MRSVFKKYLHITSLRRKMILSFSALLISALAILQAANTYQTYTVLEENLSDSVHESLRLGLSNIDYFFEDINNLASGILPETPIQNALTEKIEYNSLETKSLLRSVEQTIKRYSSTRPYIPKVYLVNLDNQILDNSLQGMVVPIINEDTDNGSLNLSDIHDAPYISQHIPVISFAKNIYSLYSGNKKLGRLIIDIDTRVINQVLYDFSLPMKGEIFLLDNKNKLLSRSGTYSFNEQAFLDAVTYPFPSMDETISINHEKFLCLTETSALTGWTFCALIPYHMFAQSIIIQMSLTLILFIVCIFAAIIISRPIINSLYKPIGMLISSMKEVENGNLDSFVSYHNQDELLSLIDGYNSMLTQIRNLITQVKTKERSKRQAELYALQAQINPHFLYNTLNSIRYLAKLHNTPDIRDITVSLIHLSSASLSSDKFITISQELELVADYLHIQKVRYGEEVVYYQCQITSPDITEYLIPRFSIQPLIENALFHGILPKGHGQITVVLSKMETFILINIYDNGVGMSKEKISSLNNLLENDQYQEYSSDSFEVRKLKNIGIENINHRIKINFSNKFGINLSTNPSGGIHVQMKIPVMKEEGYNENSIYC</sequence>
<keyword evidence="12" id="KW-1185">Reference proteome</keyword>
<dbReference type="PANTHER" id="PTHR34220">
    <property type="entry name" value="SENSOR HISTIDINE KINASE YPDA"/>
    <property type="match status" value="1"/>
</dbReference>
<dbReference type="Proteomes" id="UP000094067">
    <property type="component" value="Unassembled WGS sequence"/>
</dbReference>
<dbReference type="PROSITE" id="PS50885">
    <property type="entry name" value="HAMP"/>
    <property type="match status" value="1"/>
</dbReference>
<dbReference type="InterPro" id="IPR036890">
    <property type="entry name" value="HATPase_C_sf"/>
</dbReference>
<dbReference type="PANTHER" id="PTHR34220:SF7">
    <property type="entry name" value="SENSOR HISTIDINE KINASE YPDA"/>
    <property type="match status" value="1"/>
</dbReference>
<accession>A0A1E3A9C8</accession>
<feature type="transmembrane region" description="Helical" evidence="4">
    <location>
        <begin position="287"/>
        <end position="308"/>
    </location>
</feature>
<keyword evidence="2" id="KW-0597">Phosphoprotein</keyword>
<dbReference type="SMART" id="SM00304">
    <property type="entry name" value="HAMP"/>
    <property type="match status" value="1"/>
</dbReference>
<dbReference type="SUPFAM" id="SSF158472">
    <property type="entry name" value="HAMP domain-like"/>
    <property type="match status" value="1"/>
</dbReference>
<feature type="domain" description="HAMP" evidence="6">
    <location>
        <begin position="314"/>
        <end position="366"/>
    </location>
</feature>
<dbReference type="RefSeq" id="WP_069151656.1">
    <property type="nucleotide sequence ID" value="NZ_DBFYTW010000324.1"/>
</dbReference>
<keyword evidence="7" id="KW-0418">Kinase</keyword>
<dbReference type="EC" id="2.7.13.3" evidence="7"/>
<evidence type="ECO:0000256" key="4">
    <source>
        <dbReference type="SAM" id="Phobius"/>
    </source>
</evidence>
<organism evidence="7 10">
    <name type="scientific">Eisenbergiella tayi</name>
    <dbReference type="NCBI Taxonomy" id="1432052"/>
    <lineage>
        <taxon>Bacteria</taxon>
        <taxon>Bacillati</taxon>
        <taxon>Bacillota</taxon>
        <taxon>Clostridia</taxon>
        <taxon>Lachnospirales</taxon>
        <taxon>Lachnospiraceae</taxon>
        <taxon>Eisenbergiella</taxon>
    </lineage>
</organism>
<dbReference type="AlphaFoldDB" id="A0A1E3A9C8"/>
<dbReference type="Pfam" id="PF06580">
    <property type="entry name" value="His_kinase"/>
    <property type="match status" value="1"/>
</dbReference>
<evidence type="ECO:0000259" key="6">
    <source>
        <dbReference type="PROSITE" id="PS50885"/>
    </source>
</evidence>
<dbReference type="CDD" id="cd06225">
    <property type="entry name" value="HAMP"/>
    <property type="match status" value="1"/>
</dbReference>
<reference evidence="8 11" key="3">
    <citation type="submission" date="2016-08" db="EMBL/GenBank/DDBJ databases">
        <authorList>
            <person name="Seilhamer J.J."/>
        </authorList>
    </citation>
    <scope>NUCLEOTIDE SEQUENCE [LARGE SCALE GENOMIC DNA]</scope>
    <source>
        <strain evidence="8 11">NML150140-1</strain>
    </source>
</reference>
<feature type="signal peptide" evidence="5">
    <location>
        <begin position="1"/>
        <end position="35"/>
    </location>
</feature>
<dbReference type="EMBL" id="MEHD01000015">
    <property type="protein sequence ID" value="ODR59276.1"/>
    <property type="molecule type" value="Genomic_DNA"/>
</dbReference>
<protein>
    <submittedName>
        <fullName evidence="7">Sensor histidine kinase YpdA</fullName>
        <ecNumber evidence="7">2.7.13.3</ecNumber>
    </submittedName>
</protein>
<dbReference type="Proteomes" id="UP000094271">
    <property type="component" value="Unassembled WGS sequence"/>
</dbReference>
<keyword evidence="4" id="KW-0472">Membrane</keyword>
<evidence type="ECO:0000313" key="7">
    <source>
        <dbReference type="EMBL" id="ODM05362.1"/>
    </source>
</evidence>
<evidence type="ECO:0000256" key="3">
    <source>
        <dbReference type="ARBA" id="ARBA00022679"/>
    </source>
</evidence>